<evidence type="ECO:0000256" key="9">
    <source>
        <dbReference type="RuleBase" id="RU003857"/>
    </source>
</evidence>
<comment type="similarity">
    <text evidence="9">Belongs to the two pore domain potassium channel (TC 1.A.1.8) family.</text>
</comment>
<evidence type="ECO:0000313" key="13">
    <source>
        <dbReference type="Proteomes" id="UP000694389"/>
    </source>
</evidence>
<evidence type="ECO:0000256" key="4">
    <source>
        <dbReference type="ARBA" id="ARBA00022958"/>
    </source>
</evidence>
<organism evidence="12 13">
    <name type="scientific">Dicentrarchus labrax</name>
    <name type="common">European seabass</name>
    <name type="synonym">Morone labrax</name>
    <dbReference type="NCBI Taxonomy" id="13489"/>
    <lineage>
        <taxon>Eukaryota</taxon>
        <taxon>Metazoa</taxon>
        <taxon>Chordata</taxon>
        <taxon>Craniata</taxon>
        <taxon>Vertebrata</taxon>
        <taxon>Euteleostomi</taxon>
        <taxon>Actinopterygii</taxon>
        <taxon>Neopterygii</taxon>
        <taxon>Teleostei</taxon>
        <taxon>Neoteleostei</taxon>
        <taxon>Acanthomorphata</taxon>
        <taxon>Eupercaria</taxon>
        <taxon>Moronidae</taxon>
        <taxon>Dicentrarchus</taxon>
    </lineage>
</organism>
<evidence type="ECO:0000259" key="11">
    <source>
        <dbReference type="Pfam" id="PF07885"/>
    </source>
</evidence>
<keyword evidence="3 9" id="KW-0812">Transmembrane</keyword>
<accession>A0A8C4EXK6</accession>
<evidence type="ECO:0000256" key="8">
    <source>
        <dbReference type="ARBA" id="ARBA00023303"/>
    </source>
</evidence>
<dbReference type="Pfam" id="PF07885">
    <property type="entry name" value="Ion_trans_2"/>
    <property type="match status" value="2"/>
</dbReference>
<dbReference type="AlphaFoldDB" id="A0A8C4EXK6"/>
<sequence length="419" mass="47936">MSVAVKRGISAKGESRKCAARFWRLFPHLLLCLSLVAYAALGALLFQHIEGESASTTQQEYREFLGQIVRTVQNLTGEWSHVSAVVLEFEMQKGFKSIWFQRPERWTFFGSMFFCCTVFTTVGYGEIYPVTLPGKVVCVLYAMVGIPLMLLVILDVGDFLAMLMSRAYVRIHKFCKILRSHTWSPWKARKRAGDSSHRALEDGTFVFSHDIVVREPLDIRQVLHSQVDVRHKSIQLQNNKEIFEKILARENLLRKVPLLRSLSCPELDQLPPPPKGYAIWDFTGLGDGMEMLDVPFVLILFIVFAYILFGGLILPLWETEFKGFDPYYFCFITLTTIGFGDIVPNHPKYFMLTSLFIIVGMAIMSMAFKLGQARIVTFYRQFINLWEHLHCVLCAGCPLMSISKIKVCMCQKLLPIEGR</sequence>
<comment type="subcellular location">
    <subcellularLocation>
        <location evidence="1">Membrane</location>
        <topology evidence="1">Multi-pass membrane protein</topology>
    </subcellularLocation>
</comment>
<feature type="transmembrane region" description="Helical" evidence="10">
    <location>
        <begin position="106"/>
        <end position="127"/>
    </location>
</feature>
<dbReference type="Ensembl" id="ENSDLAT00005026458.2">
    <property type="protein sequence ID" value="ENSDLAP00005024757.1"/>
    <property type="gene ID" value="ENSDLAG00005011279.2"/>
</dbReference>
<keyword evidence="4" id="KW-0630">Potassium</keyword>
<feature type="domain" description="Potassium channel" evidence="11">
    <location>
        <begin position="101"/>
        <end position="160"/>
    </location>
</feature>
<dbReference type="PANTHER" id="PTHR11003">
    <property type="entry name" value="POTASSIUM CHANNEL, SUBFAMILY K"/>
    <property type="match status" value="1"/>
</dbReference>
<keyword evidence="8 9" id="KW-0407">Ion channel</keyword>
<keyword evidence="7 10" id="KW-0472">Membrane</keyword>
<dbReference type="GeneTree" id="ENSGT00700000104522"/>
<protein>
    <submittedName>
        <fullName evidence="12">Potassium channel, subfamily K, member 18</fullName>
    </submittedName>
</protein>
<dbReference type="InterPro" id="IPR013099">
    <property type="entry name" value="K_chnl_dom"/>
</dbReference>
<feature type="transmembrane region" description="Helical" evidence="10">
    <location>
        <begin position="139"/>
        <end position="163"/>
    </location>
</feature>
<dbReference type="PRINTS" id="PR01333">
    <property type="entry name" value="2POREKCHANEL"/>
</dbReference>
<feature type="transmembrane region" description="Helical" evidence="10">
    <location>
        <begin position="349"/>
        <end position="370"/>
    </location>
</feature>
<feature type="transmembrane region" description="Helical" evidence="10">
    <location>
        <begin position="296"/>
        <end position="317"/>
    </location>
</feature>
<reference evidence="12" key="2">
    <citation type="submission" date="2025-09" db="UniProtKB">
        <authorList>
            <consortium name="Ensembl"/>
        </authorList>
    </citation>
    <scope>IDENTIFICATION</scope>
</reference>
<feature type="transmembrane region" description="Helical" evidence="10">
    <location>
        <begin position="25"/>
        <end position="46"/>
    </location>
</feature>
<keyword evidence="13" id="KW-1185">Reference proteome</keyword>
<keyword evidence="5 10" id="KW-1133">Transmembrane helix</keyword>
<evidence type="ECO:0000256" key="5">
    <source>
        <dbReference type="ARBA" id="ARBA00022989"/>
    </source>
</evidence>
<dbReference type="GO" id="GO:0015271">
    <property type="term" value="F:outward rectifier potassium channel activity"/>
    <property type="evidence" value="ECO:0007669"/>
    <property type="project" value="TreeGrafter"/>
</dbReference>
<dbReference type="Gene3D" id="1.10.287.70">
    <property type="match status" value="1"/>
</dbReference>
<proteinExistence type="inferred from homology"/>
<evidence type="ECO:0000256" key="3">
    <source>
        <dbReference type="ARBA" id="ARBA00022692"/>
    </source>
</evidence>
<dbReference type="InterPro" id="IPR003280">
    <property type="entry name" value="2pore_dom_K_chnl"/>
</dbReference>
<dbReference type="GO" id="GO:0022841">
    <property type="term" value="F:potassium ion leak channel activity"/>
    <property type="evidence" value="ECO:0007669"/>
    <property type="project" value="TreeGrafter"/>
</dbReference>
<evidence type="ECO:0000256" key="2">
    <source>
        <dbReference type="ARBA" id="ARBA00022448"/>
    </source>
</evidence>
<evidence type="ECO:0000313" key="12">
    <source>
        <dbReference type="Ensembl" id="ENSDLAP00005024757.1"/>
    </source>
</evidence>
<name>A0A8C4EXK6_DICLA</name>
<dbReference type="Proteomes" id="UP000694389">
    <property type="component" value="Unassembled WGS sequence"/>
</dbReference>
<dbReference type="GO" id="GO:0005886">
    <property type="term" value="C:plasma membrane"/>
    <property type="evidence" value="ECO:0007669"/>
    <property type="project" value="TreeGrafter"/>
</dbReference>
<dbReference type="SUPFAM" id="SSF81324">
    <property type="entry name" value="Voltage-gated potassium channels"/>
    <property type="match status" value="2"/>
</dbReference>
<feature type="domain" description="Potassium channel" evidence="11">
    <location>
        <begin position="302"/>
        <end position="371"/>
    </location>
</feature>
<keyword evidence="2 9" id="KW-0813">Transport</keyword>
<dbReference type="GO" id="GO:0030322">
    <property type="term" value="P:stabilization of membrane potential"/>
    <property type="evidence" value="ECO:0007669"/>
    <property type="project" value="TreeGrafter"/>
</dbReference>
<evidence type="ECO:0000256" key="10">
    <source>
        <dbReference type="SAM" id="Phobius"/>
    </source>
</evidence>
<keyword evidence="6 9" id="KW-0406">Ion transport</keyword>
<evidence type="ECO:0000256" key="6">
    <source>
        <dbReference type="ARBA" id="ARBA00023065"/>
    </source>
</evidence>
<evidence type="ECO:0000256" key="7">
    <source>
        <dbReference type="ARBA" id="ARBA00023136"/>
    </source>
</evidence>
<evidence type="ECO:0000256" key="1">
    <source>
        <dbReference type="ARBA" id="ARBA00004141"/>
    </source>
</evidence>
<dbReference type="PANTHER" id="PTHR11003:SF346">
    <property type="entry name" value="POTASSIUM CHANNEL SUBFAMILY K MEMBER 18"/>
    <property type="match status" value="1"/>
</dbReference>
<reference evidence="12" key="1">
    <citation type="submission" date="2025-08" db="UniProtKB">
        <authorList>
            <consortium name="Ensembl"/>
        </authorList>
    </citation>
    <scope>IDENTIFICATION</scope>
</reference>